<keyword evidence="2" id="KW-1185">Reference proteome</keyword>
<gene>
    <name evidence="1" type="ORF">SAMN04489725_1184</name>
</gene>
<accession>A0A1H2X349</accession>
<evidence type="ECO:0000313" key="1">
    <source>
        <dbReference type="EMBL" id="SDW86924.1"/>
    </source>
</evidence>
<dbReference type="STRING" id="89784.SAMN04489725_1184"/>
<organism evidence="1 2">
    <name type="scientific">Alicyclobacillus hesperidum</name>
    <dbReference type="NCBI Taxonomy" id="89784"/>
    <lineage>
        <taxon>Bacteria</taxon>
        <taxon>Bacillati</taxon>
        <taxon>Bacillota</taxon>
        <taxon>Bacilli</taxon>
        <taxon>Bacillales</taxon>
        <taxon>Alicyclobacillaceae</taxon>
        <taxon>Alicyclobacillus</taxon>
    </lineage>
</organism>
<evidence type="ECO:0000313" key="2">
    <source>
        <dbReference type="Proteomes" id="UP000182589"/>
    </source>
</evidence>
<proteinExistence type="predicted"/>
<dbReference type="AlphaFoldDB" id="A0A1H2X349"/>
<protein>
    <submittedName>
        <fullName evidence="1">Uncharacterized protein</fullName>
    </submittedName>
</protein>
<dbReference type="Proteomes" id="UP000182589">
    <property type="component" value="Unassembled WGS sequence"/>
</dbReference>
<sequence>MMMLTKAIRQANELRSRGWLTCHPLEILALVC</sequence>
<name>A0A1H2X349_9BACL</name>
<dbReference type="EMBL" id="FNOJ01000018">
    <property type="protein sequence ID" value="SDW86924.1"/>
    <property type="molecule type" value="Genomic_DNA"/>
</dbReference>
<reference evidence="2" key="1">
    <citation type="submission" date="2016-10" db="EMBL/GenBank/DDBJ databases">
        <authorList>
            <person name="Varghese N."/>
        </authorList>
    </citation>
    <scope>NUCLEOTIDE SEQUENCE [LARGE SCALE GENOMIC DNA]</scope>
    <source>
        <strain evidence="2">DSM 12489</strain>
    </source>
</reference>